<proteinExistence type="predicted"/>
<feature type="region of interest" description="Disordered" evidence="1">
    <location>
        <begin position="33"/>
        <end position="57"/>
    </location>
</feature>
<name>A0A0D2NX94_HYPSF</name>
<keyword evidence="3" id="KW-1185">Reference proteome</keyword>
<dbReference type="Proteomes" id="UP000054270">
    <property type="component" value="Unassembled WGS sequence"/>
</dbReference>
<evidence type="ECO:0000256" key="1">
    <source>
        <dbReference type="SAM" id="MobiDB-lite"/>
    </source>
</evidence>
<accession>A0A0D2NX94</accession>
<gene>
    <name evidence="2" type="ORF">HYPSUDRAFT_203287</name>
</gene>
<sequence length="202" mass="21971">MLLDAAFSLVAVVWALLHFVRYLATRNTSLPPPTPPRAAAHIDDAQGRHARPPRRPFPARSICRRSRALGMLLASGVPPKVSTQLNLYLRISCLFRPADGGDGGAGPAAPAPVDTVAAALADIAYRMAFNDILCKLARSRAEIPTMDRVRAHFNAEYGQHSPEDLHRCFSIANAPTAWEIALMNSTTFGRVVRAAGLLKRRI</sequence>
<reference evidence="3" key="1">
    <citation type="submission" date="2014-04" db="EMBL/GenBank/DDBJ databases">
        <title>Evolutionary Origins and Diversification of the Mycorrhizal Mutualists.</title>
        <authorList>
            <consortium name="DOE Joint Genome Institute"/>
            <consortium name="Mycorrhizal Genomics Consortium"/>
            <person name="Kohler A."/>
            <person name="Kuo A."/>
            <person name="Nagy L.G."/>
            <person name="Floudas D."/>
            <person name="Copeland A."/>
            <person name="Barry K.W."/>
            <person name="Cichocki N."/>
            <person name="Veneault-Fourrey C."/>
            <person name="LaButti K."/>
            <person name="Lindquist E.A."/>
            <person name="Lipzen A."/>
            <person name="Lundell T."/>
            <person name="Morin E."/>
            <person name="Murat C."/>
            <person name="Riley R."/>
            <person name="Ohm R."/>
            <person name="Sun H."/>
            <person name="Tunlid A."/>
            <person name="Henrissat B."/>
            <person name="Grigoriev I.V."/>
            <person name="Hibbett D.S."/>
            <person name="Martin F."/>
        </authorList>
    </citation>
    <scope>NUCLEOTIDE SEQUENCE [LARGE SCALE GENOMIC DNA]</scope>
    <source>
        <strain evidence="3">FD-334 SS-4</strain>
    </source>
</reference>
<dbReference type="OrthoDB" id="1937984at2759"/>
<protein>
    <submittedName>
        <fullName evidence="2">Uncharacterized protein</fullName>
    </submittedName>
</protein>
<evidence type="ECO:0000313" key="2">
    <source>
        <dbReference type="EMBL" id="KJA21101.1"/>
    </source>
</evidence>
<dbReference type="AlphaFoldDB" id="A0A0D2NX94"/>
<evidence type="ECO:0000313" key="3">
    <source>
        <dbReference type="Proteomes" id="UP000054270"/>
    </source>
</evidence>
<dbReference type="EMBL" id="KN817561">
    <property type="protein sequence ID" value="KJA21101.1"/>
    <property type="molecule type" value="Genomic_DNA"/>
</dbReference>
<organism evidence="2 3">
    <name type="scientific">Hypholoma sublateritium (strain FD-334 SS-4)</name>
    <dbReference type="NCBI Taxonomy" id="945553"/>
    <lineage>
        <taxon>Eukaryota</taxon>
        <taxon>Fungi</taxon>
        <taxon>Dikarya</taxon>
        <taxon>Basidiomycota</taxon>
        <taxon>Agaricomycotina</taxon>
        <taxon>Agaricomycetes</taxon>
        <taxon>Agaricomycetidae</taxon>
        <taxon>Agaricales</taxon>
        <taxon>Agaricineae</taxon>
        <taxon>Strophariaceae</taxon>
        <taxon>Hypholoma</taxon>
    </lineage>
</organism>